<dbReference type="RefSeq" id="WP_344244737.1">
    <property type="nucleotide sequence ID" value="NZ_BAAAPM010000002.1"/>
</dbReference>
<keyword evidence="2" id="KW-0472">Membrane</keyword>
<dbReference type="SUPFAM" id="SSF55166">
    <property type="entry name" value="Hedgehog/DD-peptidase"/>
    <property type="match status" value="1"/>
</dbReference>
<feature type="compositionally biased region" description="Basic and acidic residues" evidence="1">
    <location>
        <begin position="113"/>
        <end position="128"/>
    </location>
</feature>
<keyword evidence="5" id="KW-1185">Reference proteome</keyword>
<keyword evidence="2" id="KW-0812">Transmembrane</keyword>
<dbReference type="EMBL" id="BAAAPM010000002">
    <property type="protein sequence ID" value="GAA1709272.1"/>
    <property type="molecule type" value="Genomic_DNA"/>
</dbReference>
<feature type="compositionally biased region" description="Pro residues" evidence="1">
    <location>
        <begin position="132"/>
        <end position="142"/>
    </location>
</feature>
<feature type="domain" description="D-alanyl-D-alanine carboxypeptidase-like core" evidence="3">
    <location>
        <begin position="183"/>
        <end position="287"/>
    </location>
</feature>
<dbReference type="Gene3D" id="3.30.1380.10">
    <property type="match status" value="1"/>
</dbReference>
<feature type="region of interest" description="Disordered" evidence="1">
    <location>
        <begin position="74"/>
        <end position="173"/>
    </location>
</feature>
<evidence type="ECO:0000313" key="5">
    <source>
        <dbReference type="Proteomes" id="UP001501138"/>
    </source>
</evidence>
<evidence type="ECO:0000313" key="4">
    <source>
        <dbReference type="EMBL" id="GAA1709272.1"/>
    </source>
</evidence>
<accession>A0ABP4UPA8</accession>
<dbReference type="Pfam" id="PF02557">
    <property type="entry name" value="VanY"/>
    <property type="match status" value="1"/>
</dbReference>
<dbReference type="Proteomes" id="UP001501138">
    <property type="component" value="Unassembled WGS sequence"/>
</dbReference>
<keyword evidence="2" id="KW-1133">Transmembrane helix</keyword>
<name>A0ABP4UPA8_9MICO</name>
<feature type="transmembrane region" description="Helical" evidence="2">
    <location>
        <begin position="51"/>
        <end position="72"/>
    </location>
</feature>
<organism evidence="4 5">
    <name type="scientific">Isoptericola hypogeus</name>
    <dbReference type="NCBI Taxonomy" id="300179"/>
    <lineage>
        <taxon>Bacteria</taxon>
        <taxon>Bacillati</taxon>
        <taxon>Actinomycetota</taxon>
        <taxon>Actinomycetes</taxon>
        <taxon>Micrococcales</taxon>
        <taxon>Promicromonosporaceae</taxon>
        <taxon>Isoptericola</taxon>
    </lineage>
</organism>
<dbReference type="CDD" id="cd14814">
    <property type="entry name" value="Peptidase_M15"/>
    <property type="match status" value="1"/>
</dbReference>
<protein>
    <recommendedName>
        <fullName evidence="3">D-alanyl-D-alanine carboxypeptidase-like core domain-containing protein</fullName>
    </recommendedName>
</protein>
<feature type="region of interest" description="Disordered" evidence="1">
    <location>
        <begin position="1"/>
        <end position="54"/>
    </location>
</feature>
<dbReference type="PANTHER" id="PTHR34385:SF1">
    <property type="entry name" value="PEPTIDOGLYCAN L-ALANYL-D-GLUTAMATE ENDOPEPTIDASE CWLK"/>
    <property type="match status" value="1"/>
</dbReference>
<sequence>MKHAHTQNPSADSSGRPSSRSERHSKGRHASLLPSATRAARRRTLRPARRLPLGPGIGLAIAVTATTSFTVATADNDSSRRASAIERTTTQETTSDPAARTEVPAAPPIVVDRSAKISRAEERVDRVKITPAPAPEPKAEPEPAPEPEPEPALAGCSGEATGTGSNGQVPSSELCDLWDGQTHVRSDAAVALAEVNEAYTERFGEPMCITDGYRSYDQQVAVKAAKGYLAATPGTSNHGWGLAVDLCPETYAGERWSWLAENAPSFGWDNPPWARPGGSKYEPWHWELTEEVAQVES</sequence>
<evidence type="ECO:0000256" key="1">
    <source>
        <dbReference type="SAM" id="MobiDB-lite"/>
    </source>
</evidence>
<evidence type="ECO:0000256" key="2">
    <source>
        <dbReference type="SAM" id="Phobius"/>
    </source>
</evidence>
<comment type="caution">
    <text evidence="4">The sequence shown here is derived from an EMBL/GenBank/DDBJ whole genome shotgun (WGS) entry which is preliminary data.</text>
</comment>
<dbReference type="InterPro" id="IPR052179">
    <property type="entry name" value="DD-CPase-like"/>
</dbReference>
<feature type="compositionally biased region" description="Basic residues" evidence="1">
    <location>
        <begin position="39"/>
        <end position="49"/>
    </location>
</feature>
<dbReference type="InterPro" id="IPR003709">
    <property type="entry name" value="VanY-like_core_dom"/>
</dbReference>
<evidence type="ECO:0000259" key="3">
    <source>
        <dbReference type="Pfam" id="PF02557"/>
    </source>
</evidence>
<feature type="compositionally biased region" description="Polar residues" evidence="1">
    <location>
        <begin position="160"/>
        <end position="171"/>
    </location>
</feature>
<dbReference type="PANTHER" id="PTHR34385">
    <property type="entry name" value="D-ALANYL-D-ALANINE CARBOXYPEPTIDASE"/>
    <property type="match status" value="1"/>
</dbReference>
<dbReference type="InterPro" id="IPR009045">
    <property type="entry name" value="Zn_M74/Hedgehog-like"/>
</dbReference>
<feature type="compositionally biased region" description="Polar residues" evidence="1">
    <location>
        <begin position="86"/>
        <end position="96"/>
    </location>
</feature>
<gene>
    <name evidence="4" type="ORF">GCM10009809_01880</name>
</gene>
<proteinExistence type="predicted"/>
<reference evidence="5" key="1">
    <citation type="journal article" date="2019" name="Int. J. Syst. Evol. Microbiol.">
        <title>The Global Catalogue of Microorganisms (GCM) 10K type strain sequencing project: providing services to taxonomists for standard genome sequencing and annotation.</title>
        <authorList>
            <consortium name="The Broad Institute Genomics Platform"/>
            <consortium name="The Broad Institute Genome Sequencing Center for Infectious Disease"/>
            <person name="Wu L."/>
            <person name="Ma J."/>
        </authorList>
    </citation>
    <scope>NUCLEOTIDE SEQUENCE [LARGE SCALE GENOMIC DNA]</scope>
    <source>
        <strain evidence="5">JCM 15589</strain>
    </source>
</reference>